<evidence type="ECO:0000259" key="1">
    <source>
        <dbReference type="PROSITE" id="PS51746"/>
    </source>
</evidence>
<keyword evidence="2" id="KW-0378">Hydrolase</keyword>
<name>A0ABW3VT97_9PSEU</name>
<dbReference type="RefSeq" id="WP_013676868.1">
    <property type="nucleotide sequence ID" value="NZ_BAABKS010000024.1"/>
</dbReference>
<feature type="domain" description="PPM-type phosphatase" evidence="1">
    <location>
        <begin position="6"/>
        <end position="241"/>
    </location>
</feature>
<comment type="caution">
    <text evidence="2">The sequence shown here is derived from an EMBL/GenBank/DDBJ whole genome shotgun (WGS) entry which is preliminary data.</text>
</comment>
<dbReference type="SUPFAM" id="SSF81606">
    <property type="entry name" value="PP2C-like"/>
    <property type="match status" value="1"/>
</dbReference>
<dbReference type="EMBL" id="JBHTMB010000307">
    <property type="protein sequence ID" value="MFD1237698.1"/>
    <property type="molecule type" value="Genomic_DNA"/>
</dbReference>
<organism evidence="2 3">
    <name type="scientific">Pseudonocardia benzenivorans</name>
    <dbReference type="NCBI Taxonomy" id="228005"/>
    <lineage>
        <taxon>Bacteria</taxon>
        <taxon>Bacillati</taxon>
        <taxon>Actinomycetota</taxon>
        <taxon>Actinomycetes</taxon>
        <taxon>Pseudonocardiales</taxon>
        <taxon>Pseudonocardiaceae</taxon>
        <taxon>Pseudonocardia</taxon>
    </lineage>
</organism>
<accession>A0ABW3VT97</accession>
<dbReference type="InterPro" id="IPR001932">
    <property type="entry name" value="PPM-type_phosphatase-like_dom"/>
</dbReference>
<evidence type="ECO:0000313" key="3">
    <source>
        <dbReference type="Proteomes" id="UP001597182"/>
    </source>
</evidence>
<dbReference type="SMART" id="SM00332">
    <property type="entry name" value="PP2Cc"/>
    <property type="match status" value="1"/>
</dbReference>
<sequence length="274" mass="28471">MPSALRFAIGSDVGRRRSGNQDSGLAGRRLLVVADGMGGHAHGELASSLTVAAFSEMDEQLGPDLSEVDLAAALTTGVSVAARLLDEGARRDPGSRGMGTTVVALLFDDTRLGILHIGDSRVYRLRGDEFTRVTHDHTVVQALVDEGRITPEEAAVHPRRSVLLRALQAGNDPDPEVWVDDVAPGDRYLLCSDGATAVLDDDTLRELVARDRDPDAVVSAVIELANEGGGPDNITCIVADVVEVPDADGGAGSDGSVDNGHVLVGAAAEAAEAV</sequence>
<dbReference type="GO" id="GO:0004722">
    <property type="term" value="F:protein serine/threonine phosphatase activity"/>
    <property type="evidence" value="ECO:0007669"/>
    <property type="project" value="UniProtKB-EC"/>
</dbReference>
<keyword evidence="3" id="KW-1185">Reference proteome</keyword>
<reference evidence="3" key="1">
    <citation type="journal article" date="2019" name="Int. J. Syst. Evol. Microbiol.">
        <title>The Global Catalogue of Microorganisms (GCM) 10K type strain sequencing project: providing services to taxonomists for standard genome sequencing and annotation.</title>
        <authorList>
            <consortium name="The Broad Institute Genomics Platform"/>
            <consortium name="The Broad Institute Genome Sequencing Center for Infectious Disease"/>
            <person name="Wu L."/>
            <person name="Ma J."/>
        </authorList>
    </citation>
    <scope>NUCLEOTIDE SEQUENCE [LARGE SCALE GENOMIC DNA]</scope>
    <source>
        <strain evidence="3">CCUG 49018</strain>
    </source>
</reference>
<proteinExistence type="predicted"/>
<dbReference type="Gene3D" id="3.60.40.10">
    <property type="entry name" value="PPM-type phosphatase domain"/>
    <property type="match status" value="1"/>
</dbReference>
<evidence type="ECO:0000313" key="2">
    <source>
        <dbReference type="EMBL" id="MFD1237698.1"/>
    </source>
</evidence>
<dbReference type="CDD" id="cd00143">
    <property type="entry name" value="PP2Cc"/>
    <property type="match status" value="1"/>
</dbReference>
<dbReference type="Proteomes" id="UP001597182">
    <property type="component" value="Unassembled WGS sequence"/>
</dbReference>
<dbReference type="SMART" id="SM00331">
    <property type="entry name" value="PP2C_SIG"/>
    <property type="match status" value="1"/>
</dbReference>
<protein>
    <submittedName>
        <fullName evidence="2">PP2C family protein-serine/threonine phosphatase</fullName>
        <ecNumber evidence="2">3.1.3.16</ecNumber>
    </submittedName>
</protein>
<gene>
    <name evidence="2" type="ORF">ACFQ34_30810</name>
</gene>
<dbReference type="EC" id="3.1.3.16" evidence="2"/>
<dbReference type="InterPro" id="IPR036457">
    <property type="entry name" value="PPM-type-like_dom_sf"/>
</dbReference>
<dbReference type="Pfam" id="PF13672">
    <property type="entry name" value="PP2C_2"/>
    <property type="match status" value="1"/>
</dbReference>
<dbReference type="PROSITE" id="PS51746">
    <property type="entry name" value="PPM_2"/>
    <property type="match status" value="1"/>
</dbReference>